<keyword evidence="4" id="KW-1185">Reference proteome</keyword>
<dbReference type="PANTHER" id="PTHR24198">
    <property type="entry name" value="ANKYRIN REPEAT AND PROTEIN KINASE DOMAIN-CONTAINING PROTEIN"/>
    <property type="match status" value="1"/>
</dbReference>
<evidence type="ECO:0000256" key="1">
    <source>
        <dbReference type="ARBA" id="ARBA00022737"/>
    </source>
</evidence>
<evidence type="ECO:0000313" key="5">
    <source>
        <dbReference type="RefSeq" id="XP_006821963.1"/>
    </source>
</evidence>
<dbReference type="PROSITE" id="PS50088">
    <property type="entry name" value="ANK_REPEAT"/>
    <property type="match status" value="3"/>
</dbReference>
<dbReference type="PANTHER" id="PTHR24198:SF165">
    <property type="entry name" value="ANKYRIN REPEAT-CONTAINING PROTEIN-RELATED"/>
    <property type="match status" value="1"/>
</dbReference>
<dbReference type="SMART" id="SM00248">
    <property type="entry name" value="ANK"/>
    <property type="match status" value="8"/>
</dbReference>
<dbReference type="Pfam" id="PF12796">
    <property type="entry name" value="Ank_2"/>
    <property type="match status" value="3"/>
</dbReference>
<dbReference type="GeneID" id="102801213"/>
<feature type="repeat" description="ANK" evidence="3">
    <location>
        <begin position="238"/>
        <end position="270"/>
    </location>
</feature>
<dbReference type="Pfam" id="PF00023">
    <property type="entry name" value="Ank"/>
    <property type="match status" value="1"/>
</dbReference>
<dbReference type="PROSITE" id="PS50297">
    <property type="entry name" value="ANK_REP_REGION"/>
    <property type="match status" value="3"/>
</dbReference>
<keyword evidence="2 3" id="KW-0040">ANK repeat</keyword>
<feature type="repeat" description="ANK" evidence="3">
    <location>
        <begin position="30"/>
        <end position="62"/>
    </location>
</feature>
<dbReference type="InterPro" id="IPR002110">
    <property type="entry name" value="Ankyrin_rpt"/>
</dbReference>
<evidence type="ECO:0000256" key="2">
    <source>
        <dbReference type="ARBA" id="ARBA00023043"/>
    </source>
</evidence>
<protein>
    <submittedName>
        <fullName evidence="5">Tankyrase-1-like</fullName>
    </submittedName>
</protein>
<keyword evidence="1" id="KW-0677">Repeat</keyword>
<accession>A0ABM0MPM2</accession>
<sequence length="804" mass="89824">MVAAEYNRVDNLRLLQQFEGCPINAQHPWTGRTSLSIAARNGNVRSVQVLLQSSADPSIKDIDGYLPLHYACKYNYHNVAQTILLYDTGLTGLEAALKYCNDPDMREFIKKSMHKRQKQIVNPALFECAANGNANRLYCTLEDGDDVNPITGAGDWPLMVAAENGHLEVIKMLYERGGDVSRRHPATNATVLHAACARGHLAVVNCLLYFCKRDGLLGPGKSDISFYQELDINAMNNSGLTALQMAAAKGFSKVVKSLLMKGASSSVLDANGLLYKCSEFEGVQVLIETHRKERAMKIMSLIRDRKGLFKLMKVWKPRFDHNLRDLKDDSPLMAACYYGRVDVVRFLVQSAIHRQVEDGNMDSNWIPENSDDSGAYVDNNSSTMVISRYLGTRTDVSSASEHSDTESTFMYNNPRRCKTPSGLLQSGEFNASGNFSMRNWFYRVSPMLKLPYSPGNSDTDEMAAVAAAARHQRAIDPKREFNRREQAFQEAVGPDSDLRKDEIYLTSFSEHNNPPYNLSAVLKRILNHICDYNSRDGCTALHRAVDCNNENKSLEIISLLLDKDRSCINIQDFSGMTPLHLACLQQKKQIVKFITDLEYVDINMRTLEGKLPEEMTTNKTIQKMVLHARELQPYKPLSLPTPPGSSVGGASIDFDRLTDRFNELLRTTSQVLHHNASYVSEATSQVLHHTAPYVNEATSEVLHHNASYVSEATPQVLHHNASYVSEATSKVLHHSEPYVNEATSKVLHHNASYVSEATPQVLHHNASYVIEATSQVVHHNASYVSEATLQVLHHNASYVSEATP</sequence>
<dbReference type="Gene3D" id="1.25.40.20">
    <property type="entry name" value="Ankyrin repeat-containing domain"/>
    <property type="match status" value="3"/>
</dbReference>
<dbReference type="RefSeq" id="XP_006821963.1">
    <property type="nucleotide sequence ID" value="XM_006821900.1"/>
</dbReference>
<feature type="repeat" description="ANK" evidence="3">
    <location>
        <begin position="153"/>
        <end position="185"/>
    </location>
</feature>
<gene>
    <name evidence="5" type="primary">LOC102801213</name>
</gene>
<dbReference type="InterPro" id="IPR036770">
    <property type="entry name" value="Ankyrin_rpt-contain_sf"/>
</dbReference>
<reference evidence="5" key="1">
    <citation type="submission" date="2025-08" db="UniProtKB">
        <authorList>
            <consortium name="RefSeq"/>
        </authorList>
    </citation>
    <scope>IDENTIFICATION</scope>
    <source>
        <tissue evidence="5">Testes</tissue>
    </source>
</reference>
<organism evidence="4 5">
    <name type="scientific">Saccoglossus kowalevskii</name>
    <name type="common">Acorn worm</name>
    <dbReference type="NCBI Taxonomy" id="10224"/>
    <lineage>
        <taxon>Eukaryota</taxon>
        <taxon>Metazoa</taxon>
        <taxon>Hemichordata</taxon>
        <taxon>Enteropneusta</taxon>
        <taxon>Harrimaniidae</taxon>
        <taxon>Saccoglossus</taxon>
    </lineage>
</organism>
<evidence type="ECO:0000256" key="3">
    <source>
        <dbReference type="PROSITE-ProRule" id="PRU00023"/>
    </source>
</evidence>
<dbReference type="Proteomes" id="UP000694865">
    <property type="component" value="Unplaced"/>
</dbReference>
<dbReference type="SUPFAM" id="SSF48403">
    <property type="entry name" value="Ankyrin repeat"/>
    <property type="match status" value="2"/>
</dbReference>
<evidence type="ECO:0000313" key="4">
    <source>
        <dbReference type="Proteomes" id="UP000694865"/>
    </source>
</evidence>
<proteinExistence type="predicted"/>
<name>A0ABM0MPM2_SACKO</name>